<reference evidence="1" key="1">
    <citation type="submission" date="2021-07" db="EMBL/GenBank/DDBJ databases">
        <authorList>
            <person name="Fernandez M."/>
            <person name="Pereira P."/>
            <person name="Torres Tejerizo G.A."/>
            <person name="Gonzalez P."/>
            <person name="Agostini E."/>
        </authorList>
    </citation>
    <scope>NUCLEOTIDE SEQUENCE</scope>
    <source>
        <strain evidence="1">SFC 500-1A</strain>
    </source>
</reference>
<evidence type="ECO:0000313" key="2">
    <source>
        <dbReference type="Proteomes" id="UP000887320"/>
    </source>
</evidence>
<accession>A0A8X8GD98</accession>
<evidence type="ECO:0000313" key="1">
    <source>
        <dbReference type="EMBL" id="MCF0265124.1"/>
    </source>
</evidence>
<gene>
    <name evidence="1" type="ORF">KW868_11740</name>
</gene>
<name>A0A8X8GD98_ACIGI</name>
<dbReference type="Proteomes" id="UP000887320">
    <property type="component" value="Unassembled WGS sequence"/>
</dbReference>
<dbReference type="AlphaFoldDB" id="A0A8X8GD98"/>
<protein>
    <submittedName>
        <fullName evidence="1">Uncharacterized protein</fullName>
    </submittedName>
</protein>
<proteinExistence type="predicted"/>
<sequence>MTFIIAIQLEDGVVVAVDNKNIQLKDKNINDFEECDDVKLYGWDGGVITGMGEMYVIDKAIRLFINNAESDLKKLPECLNISRQIREMEVGQHEQIQSSKLLYSSFSDSGAKIFAVECDETGVYRTREFQNNDVIVWFFNQNIQEITQDLNNLYSKARSYSSFEQQADGFNYYLHPIAEIFYKQSQVDTWMSSSFNICFQTRNQCFSAYIHNQRNDFIEGH</sequence>
<dbReference type="RefSeq" id="WP_234623445.1">
    <property type="nucleotide sequence ID" value="NZ_JAHWXT010000003.1"/>
</dbReference>
<comment type="caution">
    <text evidence="1">The sequence shown here is derived from an EMBL/GenBank/DDBJ whole genome shotgun (WGS) entry which is preliminary data.</text>
</comment>
<organism evidence="1 2">
    <name type="scientific">Acinetobacter guillouiae</name>
    <name type="common">Acinetobacter genomosp. 11</name>
    <dbReference type="NCBI Taxonomy" id="106649"/>
    <lineage>
        <taxon>Bacteria</taxon>
        <taxon>Pseudomonadati</taxon>
        <taxon>Pseudomonadota</taxon>
        <taxon>Gammaproteobacteria</taxon>
        <taxon>Moraxellales</taxon>
        <taxon>Moraxellaceae</taxon>
        <taxon>Acinetobacter</taxon>
    </lineage>
</organism>
<dbReference type="EMBL" id="JAHWXT010000003">
    <property type="protein sequence ID" value="MCF0265124.1"/>
    <property type="molecule type" value="Genomic_DNA"/>
</dbReference>